<organism evidence="5 6">
    <name type="scientific">Paludibacterium denitrificans</name>
    <dbReference type="NCBI Taxonomy" id="2675226"/>
    <lineage>
        <taxon>Bacteria</taxon>
        <taxon>Pseudomonadati</taxon>
        <taxon>Pseudomonadota</taxon>
        <taxon>Betaproteobacteria</taxon>
        <taxon>Neisseriales</taxon>
        <taxon>Chromobacteriaceae</taxon>
        <taxon>Paludibacterium</taxon>
    </lineage>
</organism>
<dbReference type="InterPro" id="IPR029063">
    <property type="entry name" value="SAM-dependent_MTases_sf"/>
</dbReference>
<feature type="domain" description="Methyltransferase type 11" evidence="4">
    <location>
        <begin position="45"/>
        <end position="132"/>
    </location>
</feature>
<evidence type="ECO:0000313" key="6">
    <source>
        <dbReference type="Proteomes" id="UP000446658"/>
    </source>
</evidence>
<dbReference type="Pfam" id="PF08241">
    <property type="entry name" value="Methyltransf_11"/>
    <property type="match status" value="1"/>
</dbReference>
<dbReference type="InterPro" id="IPR013216">
    <property type="entry name" value="Methyltransf_11"/>
</dbReference>
<dbReference type="CDD" id="cd02440">
    <property type="entry name" value="AdoMet_MTases"/>
    <property type="match status" value="1"/>
</dbReference>
<protein>
    <submittedName>
        <fullName evidence="5">Methyltransferase domain-containing protein</fullName>
    </submittedName>
</protein>
<dbReference type="AlphaFoldDB" id="A0A844GDS5"/>
<dbReference type="InterPro" id="IPR051052">
    <property type="entry name" value="Diverse_substrate_MTase"/>
</dbReference>
<dbReference type="GO" id="GO:0032259">
    <property type="term" value="P:methylation"/>
    <property type="evidence" value="ECO:0007669"/>
    <property type="project" value="UniProtKB-KW"/>
</dbReference>
<dbReference type="Proteomes" id="UP000446658">
    <property type="component" value="Unassembled WGS sequence"/>
</dbReference>
<reference evidence="5 6" key="1">
    <citation type="submission" date="2019-11" db="EMBL/GenBank/DDBJ databases">
        <title>Draft genome sequence of Paludibacterium sp. dN18-1.</title>
        <authorList>
            <person name="Im W.-T."/>
        </authorList>
    </citation>
    <scope>NUCLEOTIDE SEQUENCE [LARGE SCALE GENOMIC DNA]</scope>
    <source>
        <strain evidence="6">dN 18-1</strain>
    </source>
</reference>
<comment type="similarity">
    <text evidence="1">Belongs to the methyltransferase superfamily.</text>
</comment>
<comment type="caution">
    <text evidence="5">The sequence shown here is derived from an EMBL/GenBank/DDBJ whole genome shotgun (WGS) entry which is preliminary data.</text>
</comment>
<evidence type="ECO:0000256" key="2">
    <source>
        <dbReference type="ARBA" id="ARBA00022603"/>
    </source>
</evidence>
<evidence type="ECO:0000256" key="1">
    <source>
        <dbReference type="ARBA" id="ARBA00008361"/>
    </source>
</evidence>
<accession>A0A844GDS5</accession>
<proteinExistence type="inferred from homology"/>
<dbReference type="RefSeq" id="WP_230369244.1">
    <property type="nucleotide sequence ID" value="NZ_WLYX01000001.1"/>
</dbReference>
<sequence length="234" mass="26760">MDPRAIAIATFDLHSEQYARYRPHYPEALFAWLESLCPVKQRAWDCATGTGQTACRLGQSFARVDATDINPNQLAAAEHHPRVFYRECPAEQTPFDDEVFELVTVAQSLHWFDYPRFWPELERVLKPGGVFAAWGYDWFSVTPEIDQAAKVYLSIVRPFWSSCSRLLWDGYREVGCHLPAVPPPQFVISMQWDLSQLLGYLRTGRPPSCACKARARACWMMLRIRSCGRGAAHC</sequence>
<dbReference type="Gene3D" id="3.40.50.150">
    <property type="entry name" value="Vaccinia Virus protein VP39"/>
    <property type="match status" value="1"/>
</dbReference>
<evidence type="ECO:0000259" key="4">
    <source>
        <dbReference type="Pfam" id="PF08241"/>
    </source>
</evidence>
<keyword evidence="3 5" id="KW-0808">Transferase</keyword>
<dbReference type="PANTHER" id="PTHR44942:SF4">
    <property type="entry name" value="METHYLTRANSFERASE TYPE 11 DOMAIN-CONTAINING PROTEIN"/>
    <property type="match status" value="1"/>
</dbReference>
<dbReference type="GO" id="GO:0008757">
    <property type="term" value="F:S-adenosylmethionine-dependent methyltransferase activity"/>
    <property type="evidence" value="ECO:0007669"/>
    <property type="project" value="InterPro"/>
</dbReference>
<evidence type="ECO:0000313" key="5">
    <source>
        <dbReference type="EMBL" id="MTD32725.1"/>
    </source>
</evidence>
<dbReference type="PANTHER" id="PTHR44942">
    <property type="entry name" value="METHYLTRANSF_11 DOMAIN-CONTAINING PROTEIN"/>
    <property type="match status" value="1"/>
</dbReference>
<dbReference type="EMBL" id="WLYX01000001">
    <property type="protein sequence ID" value="MTD32725.1"/>
    <property type="molecule type" value="Genomic_DNA"/>
</dbReference>
<name>A0A844GDS5_9NEIS</name>
<keyword evidence="2 5" id="KW-0489">Methyltransferase</keyword>
<keyword evidence="6" id="KW-1185">Reference proteome</keyword>
<gene>
    <name evidence="5" type="ORF">GKE73_03765</name>
</gene>
<evidence type="ECO:0000256" key="3">
    <source>
        <dbReference type="ARBA" id="ARBA00022679"/>
    </source>
</evidence>
<dbReference type="SUPFAM" id="SSF53335">
    <property type="entry name" value="S-adenosyl-L-methionine-dependent methyltransferases"/>
    <property type="match status" value="1"/>
</dbReference>